<dbReference type="PANTHER" id="PTHR24006">
    <property type="entry name" value="UBIQUITIN CARBOXYL-TERMINAL HYDROLASE"/>
    <property type="match status" value="1"/>
</dbReference>
<evidence type="ECO:0000256" key="4">
    <source>
        <dbReference type="ARBA" id="ARBA00022670"/>
    </source>
</evidence>
<organism evidence="7 9">
    <name type="scientific">Anaeramoeba flamelloides</name>
    <dbReference type="NCBI Taxonomy" id="1746091"/>
    <lineage>
        <taxon>Eukaryota</taxon>
        <taxon>Metamonada</taxon>
        <taxon>Anaeramoebidae</taxon>
        <taxon>Anaeramoeba</taxon>
    </lineage>
</organism>
<proteinExistence type="inferred from homology"/>
<dbReference type="AlphaFoldDB" id="A0AAV7YCN8"/>
<evidence type="ECO:0000256" key="5">
    <source>
        <dbReference type="ARBA" id="ARBA00022801"/>
    </source>
</evidence>
<dbReference type="InterPro" id="IPR018200">
    <property type="entry name" value="USP_CS"/>
</dbReference>
<keyword evidence="4" id="KW-0645">Protease</keyword>
<dbReference type="GO" id="GO:0005634">
    <property type="term" value="C:nucleus"/>
    <property type="evidence" value="ECO:0007669"/>
    <property type="project" value="TreeGrafter"/>
</dbReference>
<dbReference type="InterPro" id="IPR050164">
    <property type="entry name" value="Peptidase_C19"/>
</dbReference>
<comment type="catalytic activity">
    <reaction evidence="1">
        <text>Thiol-dependent hydrolysis of ester, thioester, amide, peptide and isopeptide bonds formed by the C-terminal Gly of ubiquitin (a 76-residue protein attached to proteins as an intracellular targeting signal).</text>
        <dbReference type="EC" id="3.4.19.12"/>
    </reaction>
</comment>
<dbReference type="GO" id="GO:0016579">
    <property type="term" value="P:protein deubiquitination"/>
    <property type="evidence" value="ECO:0007669"/>
    <property type="project" value="InterPro"/>
</dbReference>
<keyword evidence="10" id="KW-1185">Reference proteome</keyword>
<evidence type="ECO:0000313" key="8">
    <source>
        <dbReference type="EMBL" id="KAJ6228308.1"/>
    </source>
</evidence>
<dbReference type="EC" id="3.4.19.12" evidence="3"/>
<dbReference type="InterPro" id="IPR001394">
    <property type="entry name" value="Peptidase_C19_UCH"/>
</dbReference>
<dbReference type="EMBL" id="JAOAOG010000329">
    <property type="protein sequence ID" value="KAJ6228308.1"/>
    <property type="molecule type" value="Genomic_DNA"/>
</dbReference>
<dbReference type="InterPro" id="IPR038765">
    <property type="entry name" value="Papain-like_cys_pep_sf"/>
</dbReference>
<dbReference type="GO" id="GO:0006508">
    <property type="term" value="P:proteolysis"/>
    <property type="evidence" value="ECO:0007669"/>
    <property type="project" value="UniProtKB-KW"/>
</dbReference>
<feature type="domain" description="USP" evidence="6">
    <location>
        <begin position="23"/>
        <end position="344"/>
    </location>
</feature>
<comment type="similarity">
    <text evidence="2">Belongs to the peptidase C19 family.</text>
</comment>
<dbReference type="GO" id="GO:0005829">
    <property type="term" value="C:cytosol"/>
    <property type="evidence" value="ECO:0007669"/>
    <property type="project" value="TreeGrafter"/>
</dbReference>
<dbReference type="SUPFAM" id="SSF54001">
    <property type="entry name" value="Cysteine proteinases"/>
    <property type="match status" value="1"/>
</dbReference>
<protein>
    <recommendedName>
        <fullName evidence="3">ubiquitinyl hydrolase 1</fullName>
        <ecNumber evidence="3">3.4.19.12</ecNumber>
    </recommendedName>
</protein>
<dbReference type="Pfam" id="PF00443">
    <property type="entry name" value="UCH"/>
    <property type="match status" value="1"/>
</dbReference>
<evidence type="ECO:0000256" key="1">
    <source>
        <dbReference type="ARBA" id="ARBA00000707"/>
    </source>
</evidence>
<evidence type="ECO:0000313" key="9">
    <source>
        <dbReference type="Proteomes" id="UP001146793"/>
    </source>
</evidence>
<keyword evidence="5" id="KW-0378">Hydrolase</keyword>
<evidence type="ECO:0000256" key="2">
    <source>
        <dbReference type="ARBA" id="ARBA00009085"/>
    </source>
</evidence>
<dbReference type="InterPro" id="IPR028889">
    <property type="entry name" value="USP"/>
</dbReference>
<dbReference type="Proteomes" id="UP001150062">
    <property type="component" value="Unassembled WGS sequence"/>
</dbReference>
<name>A0AAV7YCN8_9EUKA</name>
<reference evidence="8" key="1">
    <citation type="submission" date="2022-08" db="EMBL/GenBank/DDBJ databases">
        <title>Novel sulfate-reducing endosymbionts in the free-living metamonad Anaeramoeba.</title>
        <authorList>
            <person name="Jerlstrom-Hultqvist J."/>
            <person name="Cepicka I."/>
            <person name="Gallot-Lavallee L."/>
            <person name="Salas-Leiva D."/>
            <person name="Curtis B.A."/>
            <person name="Zahonova K."/>
            <person name="Pipaliya S."/>
            <person name="Dacks J."/>
            <person name="Roger A.J."/>
        </authorList>
    </citation>
    <scope>NUCLEOTIDE SEQUENCE</scope>
    <source>
        <strain evidence="8">Schooner1</strain>
    </source>
</reference>
<accession>A0AAV7YCN8</accession>
<dbReference type="GO" id="GO:0004843">
    <property type="term" value="F:cysteine-type deubiquitinase activity"/>
    <property type="evidence" value="ECO:0007669"/>
    <property type="project" value="UniProtKB-EC"/>
</dbReference>
<evidence type="ECO:0000313" key="7">
    <source>
        <dbReference type="EMBL" id="KAJ3426337.1"/>
    </source>
</evidence>
<evidence type="ECO:0000256" key="3">
    <source>
        <dbReference type="ARBA" id="ARBA00012759"/>
    </source>
</evidence>
<comment type="caution">
    <text evidence="7">The sequence shown here is derived from an EMBL/GenBank/DDBJ whole genome shotgun (WGS) entry which is preliminary data.</text>
</comment>
<gene>
    <name evidence="7" type="ORF">M0812_28791</name>
    <name evidence="8" type="ORF">M0813_09137</name>
</gene>
<dbReference type="EMBL" id="JANTQA010000070">
    <property type="protein sequence ID" value="KAJ3426337.1"/>
    <property type="molecule type" value="Genomic_DNA"/>
</dbReference>
<reference evidence="7" key="2">
    <citation type="submission" date="2022-08" db="EMBL/GenBank/DDBJ databases">
        <title>Novel sulphate-reducing endosymbionts in the free-living metamonad Anaeramoeba.</title>
        <authorList>
            <person name="Jerlstrom-Hultqvist J."/>
            <person name="Cepicka I."/>
            <person name="Gallot-Lavallee L."/>
            <person name="Salas-Leiva D."/>
            <person name="Curtis B.A."/>
            <person name="Zahonova K."/>
            <person name="Pipaliya S."/>
            <person name="Dacks J."/>
            <person name="Roger A.J."/>
        </authorList>
    </citation>
    <scope>NUCLEOTIDE SEQUENCE</scope>
    <source>
        <strain evidence="7">Busselton2</strain>
    </source>
</reference>
<dbReference type="PROSITE" id="PS00972">
    <property type="entry name" value="USP_1"/>
    <property type="match status" value="1"/>
</dbReference>
<dbReference type="Gene3D" id="3.90.70.10">
    <property type="entry name" value="Cysteine proteinases"/>
    <property type="match status" value="1"/>
</dbReference>
<dbReference type="PROSITE" id="PS00973">
    <property type="entry name" value="USP_2"/>
    <property type="match status" value="1"/>
</dbReference>
<dbReference type="PROSITE" id="PS50235">
    <property type="entry name" value="USP_3"/>
    <property type="match status" value="1"/>
</dbReference>
<evidence type="ECO:0000313" key="10">
    <source>
        <dbReference type="Proteomes" id="UP001150062"/>
    </source>
</evidence>
<evidence type="ECO:0000259" key="6">
    <source>
        <dbReference type="PROSITE" id="PS50235"/>
    </source>
</evidence>
<dbReference type="PANTHER" id="PTHR24006:SF733">
    <property type="entry name" value="RE52890P"/>
    <property type="match status" value="1"/>
</dbReference>
<sequence length="354" mass="41814">MGVGYSKTEKDLGEGFPKEERLMGLNNYGNTCYANSILQSLYHCIPFREFVLSQHNKELSKIEQMNLLNCLSELFHNIRYNSKQIGKVGPRKFIGKLRKVNLLFAGKTQQDAQEFLNFLLNEISDLYLQHKYPEMNLHDRSRQETEIHKIFRGELSTETKCRCCESSTSRKEHFLDLSLDIQENCSLTNCFKQFSIPEKLVGENKYYCECCRSLQEAYKTTRISKLPQILVIHQKRFKYFERIQSHKKLFHKVSLPLEFKILNTTKKCKKKNIPYELFAMVIHKGHAPHFGHYVAIIKSHDKWILMDDERVIVVNENFLEYFFGTPVGESVHNETSYILFYQQMDHKKNIQEQK</sequence>
<dbReference type="Proteomes" id="UP001146793">
    <property type="component" value="Unassembled WGS sequence"/>
</dbReference>